<keyword evidence="5" id="KW-0479">Metal-binding</keyword>
<dbReference type="EC" id="3.6.1.22" evidence="4"/>
<dbReference type="EMBL" id="JAMOIL010000002">
    <property type="protein sequence ID" value="MCM0619318.1"/>
    <property type="molecule type" value="Genomic_DNA"/>
</dbReference>
<feature type="region of interest" description="Disordered" evidence="10">
    <location>
        <begin position="49"/>
        <end position="71"/>
    </location>
</feature>
<keyword evidence="6 12" id="KW-0378">Hydrolase</keyword>
<dbReference type="Pfam" id="PF00293">
    <property type="entry name" value="NUDIX"/>
    <property type="match status" value="1"/>
</dbReference>
<dbReference type="CDD" id="cd03429">
    <property type="entry name" value="NUDIX_NADH_pyrophosphatase_Nudt13"/>
    <property type="match status" value="1"/>
</dbReference>
<dbReference type="Gene3D" id="3.90.79.20">
    <property type="match status" value="1"/>
</dbReference>
<dbReference type="RefSeq" id="WP_250826173.1">
    <property type="nucleotide sequence ID" value="NZ_JAMOIL010000002.1"/>
</dbReference>
<dbReference type="InterPro" id="IPR050241">
    <property type="entry name" value="NAD-cap_RNA_hydrolase_NudC"/>
</dbReference>
<dbReference type="SUPFAM" id="SSF55811">
    <property type="entry name" value="Nudix"/>
    <property type="match status" value="1"/>
</dbReference>
<dbReference type="Gene3D" id="3.90.79.10">
    <property type="entry name" value="Nucleoside Triphosphate Pyrophosphohydrolase"/>
    <property type="match status" value="1"/>
</dbReference>
<dbReference type="InterPro" id="IPR049734">
    <property type="entry name" value="NudC-like_C"/>
</dbReference>
<evidence type="ECO:0000256" key="5">
    <source>
        <dbReference type="ARBA" id="ARBA00022723"/>
    </source>
</evidence>
<dbReference type="PROSITE" id="PS00893">
    <property type="entry name" value="NUDIX_BOX"/>
    <property type="match status" value="1"/>
</dbReference>
<evidence type="ECO:0000256" key="3">
    <source>
        <dbReference type="ARBA" id="ARBA00009595"/>
    </source>
</evidence>
<dbReference type="PANTHER" id="PTHR42904">
    <property type="entry name" value="NUDIX HYDROLASE, NUDC SUBFAMILY"/>
    <property type="match status" value="1"/>
</dbReference>
<dbReference type="GO" id="GO:0019677">
    <property type="term" value="P:NAD+ catabolic process"/>
    <property type="evidence" value="ECO:0007669"/>
    <property type="project" value="TreeGrafter"/>
</dbReference>
<accession>A0A9X2D4T2</accession>
<dbReference type="NCBIfam" id="NF001299">
    <property type="entry name" value="PRK00241.1"/>
    <property type="match status" value="1"/>
</dbReference>
<evidence type="ECO:0000256" key="9">
    <source>
        <dbReference type="ARBA" id="ARBA00023679"/>
    </source>
</evidence>
<keyword evidence="8" id="KW-0520">NAD</keyword>
<evidence type="ECO:0000313" key="13">
    <source>
        <dbReference type="Proteomes" id="UP001139485"/>
    </source>
</evidence>
<keyword evidence="13" id="KW-1185">Reference proteome</keyword>
<evidence type="ECO:0000256" key="8">
    <source>
        <dbReference type="ARBA" id="ARBA00023027"/>
    </source>
</evidence>
<comment type="cofactor">
    <cofactor evidence="2">
        <name>Zn(2+)</name>
        <dbReference type="ChEBI" id="CHEBI:29105"/>
    </cofactor>
</comment>
<dbReference type="GO" id="GO:0046872">
    <property type="term" value="F:metal ion binding"/>
    <property type="evidence" value="ECO:0007669"/>
    <property type="project" value="UniProtKB-KW"/>
</dbReference>
<gene>
    <name evidence="12" type="primary">nudC</name>
    <name evidence="12" type="ORF">M8330_03280</name>
</gene>
<dbReference type="GO" id="GO:0005829">
    <property type="term" value="C:cytosol"/>
    <property type="evidence" value="ECO:0007669"/>
    <property type="project" value="TreeGrafter"/>
</dbReference>
<dbReference type="GO" id="GO:0035529">
    <property type="term" value="F:NADH pyrophosphatase activity"/>
    <property type="evidence" value="ECO:0007669"/>
    <property type="project" value="TreeGrafter"/>
</dbReference>
<proteinExistence type="inferred from homology"/>
<evidence type="ECO:0000256" key="1">
    <source>
        <dbReference type="ARBA" id="ARBA00001946"/>
    </source>
</evidence>
<organism evidence="12 13">
    <name type="scientific">Nocardioides bruguierae</name>
    <dbReference type="NCBI Taxonomy" id="2945102"/>
    <lineage>
        <taxon>Bacteria</taxon>
        <taxon>Bacillati</taxon>
        <taxon>Actinomycetota</taxon>
        <taxon>Actinomycetes</taxon>
        <taxon>Propionibacteriales</taxon>
        <taxon>Nocardioidaceae</taxon>
        <taxon>Nocardioides</taxon>
    </lineage>
</organism>
<keyword evidence="7" id="KW-0460">Magnesium</keyword>
<dbReference type="InterPro" id="IPR015797">
    <property type="entry name" value="NUDIX_hydrolase-like_dom_sf"/>
</dbReference>
<evidence type="ECO:0000259" key="11">
    <source>
        <dbReference type="PROSITE" id="PS51462"/>
    </source>
</evidence>
<dbReference type="PROSITE" id="PS51462">
    <property type="entry name" value="NUDIX"/>
    <property type="match status" value="1"/>
</dbReference>
<comment type="cofactor">
    <cofactor evidence="1">
        <name>Mg(2+)</name>
        <dbReference type="ChEBI" id="CHEBI:18420"/>
    </cofactor>
</comment>
<dbReference type="InterPro" id="IPR015376">
    <property type="entry name" value="Znr_NADH_PPase"/>
</dbReference>
<dbReference type="InterPro" id="IPR020084">
    <property type="entry name" value="NUDIX_hydrolase_CS"/>
</dbReference>
<sequence length="317" mass="34776">MTAPHERLATPAHARLAEHRRDQSWLDARWSDPTTRVLVLAGAQVQRRPEGGVAWSRPDEQGQVGPAEGGQGERVLLGETGGRTWFAVLLPDPAPEAEGWFSLRALLMEVVDALAAPDADDAVPGPVLMHAIGMAEWRRATRFCPRCSSPLRLVKGGHEMRCEAHDHPQFPRMDPAVIMLISHGEPGSAEETALLGHQSVWPEGRYSTLAGFCEPGETMEDAVRREVHEEAGVHVGQVDYFGNQPWPLPQSLMLGFTGRATTTEVALLDEELTDARWFTRAELLEHTQAGTVVLPQGLSISRSLIEAWYGGELPGSW</sequence>
<dbReference type="AlphaFoldDB" id="A0A9X2D4T2"/>
<dbReference type="Proteomes" id="UP001139485">
    <property type="component" value="Unassembled WGS sequence"/>
</dbReference>
<comment type="caution">
    <text evidence="12">The sequence shown here is derived from an EMBL/GenBank/DDBJ whole genome shotgun (WGS) entry which is preliminary data.</text>
</comment>
<comment type="similarity">
    <text evidence="3">Belongs to the Nudix hydrolase family. NudC subfamily.</text>
</comment>
<evidence type="ECO:0000256" key="4">
    <source>
        <dbReference type="ARBA" id="ARBA00012381"/>
    </source>
</evidence>
<protein>
    <recommendedName>
        <fullName evidence="4">NAD(+) diphosphatase</fullName>
        <ecNumber evidence="4">3.6.1.22</ecNumber>
    </recommendedName>
</protein>
<comment type="catalytic activity">
    <reaction evidence="9">
        <text>a 5'-end NAD(+)-phospho-ribonucleoside in mRNA + H2O = a 5'-end phospho-adenosine-phospho-ribonucleoside in mRNA + beta-nicotinamide D-ribonucleotide + 2 H(+)</text>
        <dbReference type="Rhea" id="RHEA:60876"/>
        <dbReference type="Rhea" id="RHEA-COMP:15698"/>
        <dbReference type="Rhea" id="RHEA-COMP:15719"/>
        <dbReference type="ChEBI" id="CHEBI:14649"/>
        <dbReference type="ChEBI" id="CHEBI:15377"/>
        <dbReference type="ChEBI" id="CHEBI:15378"/>
        <dbReference type="ChEBI" id="CHEBI:144029"/>
        <dbReference type="ChEBI" id="CHEBI:144051"/>
    </reaction>
    <physiologicalReaction direction="left-to-right" evidence="9">
        <dbReference type="Rhea" id="RHEA:60877"/>
    </physiologicalReaction>
</comment>
<evidence type="ECO:0000313" key="12">
    <source>
        <dbReference type="EMBL" id="MCM0619318.1"/>
    </source>
</evidence>
<evidence type="ECO:0000256" key="10">
    <source>
        <dbReference type="SAM" id="MobiDB-lite"/>
    </source>
</evidence>
<evidence type="ECO:0000256" key="2">
    <source>
        <dbReference type="ARBA" id="ARBA00001947"/>
    </source>
</evidence>
<reference evidence="12" key="1">
    <citation type="submission" date="2022-05" db="EMBL/GenBank/DDBJ databases">
        <authorList>
            <person name="Tuo L."/>
        </authorList>
    </citation>
    <scope>NUCLEOTIDE SEQUENCE</scope>
    <source>
        <strain evidence="12">BSK12Z-4</strain>
    </source>
</reference>
<evidence type="ECO:0000256" key="6">
    <source>
        <dbReference type="ARBA" id="ARBA00022801"/>
    </source>
</evidence>
<evidence type="ECO:0000256" key="7">
    <source>
        <dbReference type="ARBA" id="ARBA00022842"/>
    </source>
</evidence>
<dbReference type="InterPro" id="IPR000086">
    <property type="entry name" value="NUDIX_hydrolase_dom"/>
</dbReference>
<dbReference type="PANTHER" id="PTHR42904:SF6">
    <property type="entry name" value="NAD-CAPPED RNA HYDROLASE NUDT12"/>
    <property type="match status" value="1"/>
</dbReference>
<feature type="domain" description="Nudix hydrolase" evidence="11">
    <location>
        <begin position="171"/>
        <end position="300"/>
    </location>
</feature>
<dbReference type="GO" id="GO:0006742">
    <property type="term" value="P:NADP+ catabolic process"/>
    <property type="evidence" value="ECO:0007669"/>
    <property type="project" value="TreeGrafter"/>
</dbReference>
<name>A0A9X2D4T2_9ACTN</name>
<dbReference type="Pfam" id="PF09297">
    <property type="entry name" value="Zn_ribbon_NUD"/>
    <property type="match status" value="1"/>
</dbReference>